<keyword evidence="1" id="KW-1133">Transmembrane helix</keyword>
<proteinExistence type="predicted"/>
<evidence type="ECO:0000256" key="1">
    <source>
        <dbReference type="SAM" id="Phobius"/>
    </source>
</evidence>
<reference evidence="2" key="1">
    <citation type="submission" date="2021-05" db="EMBL/GenBank/DDBJ databases">
        <authorList>
            <person name="Alioto T."/>
            <person name="Alioto T."/>
            <person name="Gomez Garrido J."/>
        </authorList>
    </citation>
    <scope>NUCLEOTIDE SEQUENCE</scope>
</reference>
<feature type="transmembrane region" description="Helical" evidence="1">
    <location>
        <begin position="38"/>
        <end position="59"/>
    </location>
</feature>
<organism evidence="2">
    <name type="scientific">Culex pipiens</name>
    <name type="common">House mosquito</name>
    <dbReference type="NCBI Taxonomy" id="7175"/>
    <lineage>
        <taxon>Eukaryota</taxon>
        <taxon>Metazoa</taxon>
        <taxon>Ecdysozoa</taxon>
        <taxon>Arthropoda</taxon>
        <taxon>Hexapoda</taxon>
        <taxon>Insecta</taxon>
        <taxon>Pterygota</taxon>
        <taxon>Neoptera</taxon>
        <taxon>Endopterygota</taxon>
        <taxon>Diptera</taxon>
        <taxon>Nematocera</taxon>
        <taxon>Culicoidea</taxon>
        <taxon>Culicidae</taxon>
        <taxon>Culicinae</taxon>
        <taxon>Culicini</taxon>
        <taxon>Culex</taxon>
        <taxon>Culex</taxon>
    </lineage>
</organism>
<dbReference type="AlphaFoldDB" id="A0A8D8AS74"/>
<name>A0A8D8AS74_CULPI</name>
<keyword evidence="1" id="KW-0812">Transmembrane</keyword>
<protein>
    <submittedName>
        <fullName evidence="2">(northern house mosquito) hypothetical protein</fullName>
    </submittedName>
</protein>
<dbReference type="EMBL" id="HBUE01041156">
    <property type="protein sequence ID" value="CAG6460720.1"/>
    <property type="molecule type" value="Transcribed_RNA"/>
</dbReference>
<sequence>MLAGLTVATDPTDADGGNGSGPLWLVPPALPTELRAFSLGLLVCGFSWVYSIAGGGLDFSSLRMRRFSRAHERWPFFRDHWPMMMATVTARRTRTTANMMIVVYRLFSRVAMRCRMR</sequence>
<accession>A0A8D8AS74</accession>
<keyword evidence="1" id="KW-0472">Membrane</keyword>
<evidence type="ECO:0000313" key="2">
    <source>
        <dbReference type="EMBL" id="CAG6460720.1"/>
    </source>
</evidence>